<evidence type="ECO:0000313" key="3">
    <source>
        <dbReference type="Proteomes" id="UP000735302"/>
    </source>
</evidence>
<dbReference type="AlphaFoldDB" id="A0AAV3YTJ8"/>
<proteinExistence type="predicted"/>
<reference evidence="2 3" key="1">
    <citation type="journal article" date="2021" name="Elife">
        <title>Chloroplast acquisition without the gene transfer in kleptoplastic sea slugs, Plakobranchus ocellatus.</title>
        <authorList>
            <person name="Maeda T."/>
            <person name="Takahashi S."/>
            <person name="Yoshida T."/>
            <person name="Shimamura S."/>
            <person name="Takaki Y."/>
            <person name="Nagai Y."/>
            <person name="Toyoda A."/>
            <person name="Suzuki Y."/>
            <person name="Arimoto A."/>
            <person name="Ishii H."/>
            <person name="Satoh N."/>
            <person name="Nishiyama T."/>
            <person name="Hasebe M."/>
            <person name="Maruyama T."/>
            <person name="Minagawa J."/>
            <person name="Obokata J."/>
            <person name="Shigenobu S."/>
        </authorList>
    </citation>
    <scope>NUCLEOTIDE SEQUENCE [LARGE SCALE GENOMIC DNA]</scope>
</reference>
<comment type="caution">
    <text evidence="2">The sequence shown here is derived from an EMBL/GenBank/DDBJ whole genome shotgun (WGS) entry which is preliminary data.</text>
</comment>
<name>A0AAV3YTJ8_9GAST</name>
<dbReference type="Proteomes" id="UP000735302">
    <property type="component" value="Unassembled WGS sequence"/>
</dbReference>
<accession>A0AAV3YTJ8</accession>
<feature type="compositionally biased region" description="Acidic residues" evidence="1">
    <location>
        <begin position="56"/>
        <end position="72"/>
    </location>
</feature>
<keyword evidence="3" id="KW-1185">Reference proteome</keyword>
<feature type="region of interest" description="Disordered" evidence="1">
    <location>
        <begin position="51"/>
        <end position="72"/>
    </location>
</feature>
<protein>
    <submittedName>
        <fullName evidence="2">Uncharacterized protein</fullName>
    </submittedName>
</protein>
<sequence length="81" mass="9211">MGLSLDVKKTECMVISKKSSNPNLVRKGEEMKHVSKFKYLGYLITSDGRCTNKVPDDDDDDDDDVDDDDDDDDELFRMNCA</sequence>
<evidence type="ECO:0000313" key="2">
    <source>
        <dbReference type="EMBL" id="GFN85796.1"/>
    </source>
</evidence>
<gene>
    <name evidence="2" type="ORF">PoB_001230200</name>
</gene>
<dbReference type="EMBL" id="BLXT01001458">
    <property type="protein sequence ID" value="GFN85796.1"/>
    <property type="molecule type" value="Genomic_DNA"/>
</dbReference>
<organism evidence="2 3">
    <name type="scientific">Plakobranchus ocellatus</name>
    <dbReference type="NCBI Taxonomy" id="259542"/>
    <lineage>
        <taxon>Eukaryota</taxon>
        <taxon>Metazoa</taxon>
        <taxon>Spiralia</taxon>
        <taxon>Lophotrochozoa</taxon>
        <taxon>Mollusca</taxon>
        <taxon>Gastropoda</taxon>
        <taxon>Heterobranchia</taxon>
        <taxon>Euthyneura</taxon>
        <taxon>Panpulmonata</taxon>
        <taxon>Sacoglossa</taxon>
        <taxon>Placobranchoidea</taxon>
        <taxon>Plakobranchidae</taxon>
        <taxon>Plakobranchus</taxon>
    </lineage>
</organism>
<evidence type="ECO:0000256" key="1">
    <source>
        <dbReference type="SAM" id="MobiDB-lite"/>
    </source>
</evidence>